<name>A0ABW0D1T1_STRFI</name>
<protein>
    <submittedName>
        <fullName evidence="1">LxmA leader domain family RiPP</fullName>
    </submittedName>
</protein>
<dbReference type="Proteomes" id="UP001596156">
    <property type="component" value="Unassembled WGS sequence"/>
</dbReference>
<dbReference type="NCBIfam" id="NF038146">
    <property type="entry name" value="LxmA_leader"/>
    <property type="match status" value="1"/>
</dbReference>
<keyword evidence="2" id="KW-1185">Reference proteome</keyword>
<proteinExistence type="predicted"/>
<evidence type="ECO:0000313" key="1">
    <source>
        <dbReference type="EMBL" id="MFC5224293.1"/>
    </source>
</evidence>
<dbReference type="RefSeq" id="WP_344644872.1">
    <property type="nucleotide sequence ID" value="NZ_BAAASS010000011.1"/>
</dbReference>
<sequence length="58" mass="6099">MQNDIEIMELVGGFEAYTEAAELNIEASVEAPAATPTTTIAYTKFSVASVTLTAKQGC</sequence>
<organism evidence="1 2">
    <name type="scientific">Streptomyces fimbriatus</name>
    <dbReference type="NCBI Taxonomy" id="68197"/>
    <lineage>
        <taxon>Bacteria</taxon>
        <taxon>Bacillati</taxon>
        <taxon>Actinomycetota</taxon>
        <taxon>Actinomycetes</taxon>
        <taxon>Kitasatosporales</taxon>
        <taxon>Streptomycetaceae</taxon>
        <taxon>Streptomyces</taxon>
    </lineage>
</organism>
<comment type="caution">
    <text evidence="1">The sequence shown here is derived from an EMBL/GenBank/DDBJ whole genome shotgun (WGS) entry which is preliminary data.</text>
</comment>
<gene>
    <name evidence="1" type="ORF">ACFPN6_06655</name>
</gene>
<evidence type="ECO:0000313" key="2">
    <source>
        <dbReference type="Proteomes" id="UP001596156"/>
    </source>
</evidence>
<accession>A0ABW0D1T1</accession>
<dbReference type="EMBL" id="JBHSKL010000007">
    <property type="protein sequence ID" value="MFC5224293.1"/>
    <property type="molecule type" value="Genomic_DNA"/>
</dbReference>
<dbReference type="InterPro" id="IPR049906">
    <property type="entry name" value="LxmA-like_leader"/>
</dbReference>
<reference evidence="2" key="1">
    <citation type="journal article" date="2019" name="Int. J. Syst. Evol. Microbiol.">
        <title>The Global Catalogue of Microorganisms (GCM) 10K type strain sequencing project: providing services to taxonomists for standard genome sequencing and annotation.</title>
        <authorList>
            <consortium name="The Broad Institute Genomics Platform"/>
            <consortium name="The Broad Institute Genome Sequencing Center for Infectious Disease"/>
            <person name="Wu L."/>
            <person name="Ma J."/>
        </authorList>
    </citation>
    <scope>NUCLEOTIDE SEQUENCE [LARGE SCALE GENOMIC DNA]</scope>
    <source>
        <strain evidence="2">CCM 8479</strain>
    </source>
</reference>